<dbReference type="RefSeq" id="XP_065675398.1">
    <property type="nucleotide sequence ID" value="XM_065819326.1"/>
</dbReference>
<keyword evidence="2 5" id="KW-0812">Transmembrane</keyword>
<sequence>MSRMRTSFLTVILFKKMATIPILNILMSNLSYEYLLFFLRTTNQSDIICRLAFYEAVDGSNGFVISTIDIIVGILIFILNILLVNGVCRLRRKGKSFTHNEKLVLLLSSIDILVASIYMPLEIVLVKMLDQISCIFISIIGFWLVFPLIFSGSIVVLISIERFNTLLNNKKCCGVKFNGFYAATILCFHFLISFGLGVWYALLNYFQSPIRQQSYYFFSVATYTISNLLSVLIMNTLLLIKTKKKLGVKEIRVAQHIVVERRLTQTMMLISTSLMILYLPVAAATYNIFVRLYLNELKSFGNAMKMLFYALIFCQINSLFNAFIYVFRNRNILKFYKRLITLNFKKDVGKHKLAMQLSSKHISTDTSTQKFSESNENVFFLNIKNIEHITYI</sequence>
<reference evidence="8" key="1">
    <citation type="submission" date="2025-08" db="UniProtKB">
        <authorList>
            <consortium name="RefSeq"/>
        </authorList>
    </citation>
    <scope>IDENTIFICATION</scope>
</reference>
<feature type="transmembrane region" description="Helical" evidence="5">
    <location>
        <begin position="180"/>
        <end position="203"/>
    </location>
</feature>
<evidence type="ECO:0000313" key="7">
    <source>
        <dbReference type="Proteomes" id="UP001652625"/>
    </source>
</evidence>
<comment type="subcellular location">
    <subcellularLocation>
        <location evidence="1">Membrane</location>
    </subcellularLocation>
</comment>
<dbReference type="Gene3D" id="1.20.1070.10">
    <property type="entry name" value="Rhodopsin 7-helix transmembrane proteins"/>
    <property type="match status" value="1"/>
</dbReference>
<dbReference type="PROSITE" id="PS00237">
    <property type="entry name" value="G_PROTEIN_RECEP_F1_1"/>
    <property type="match status" value="1"/>
</dbReference>
<keyword evidence="4 5" id="KW-0472">Membrane</keyword>
<feature type="transmembrane region" description="Helical" evidence="5">
    <location>
        <begin position="306"/>
        <end position="327"/>
    </location>
</feature>
<dbReference type="GeneID" id="136091618"/>
<proteinExistence type="predicted"/>
<name>A0ABM4DLH6_HYDVU</name>
<evidence type="ECO:0000256" key="2">
    <source>
        <dbReference type="ARBA" id="ARBA00022692"/>
    </source>
</evidence>
<dbReference type="PROSITE" id="PS50262">
    <property type="entry name" value="G_PROTEIN_RECEP_F1_2"/>
    <property type="match status" value="1"/>
</dbReference>
<dbReference type="SUPFAM" id="SSF81321">
    <property type="entry name" value="Family A G protein-coupled receptor-like"/>
    <property type="match status" value="1"/>
</dbReference>
<evidence type="ECO:0000313" key="8">
    <source>
        <dbReference type="RefSeq" id="XP_065675398.1"/>
    </source>
</evidence>
<protein>
    <submittedName>
        <fullName evidence="8">Uncharacterized protein LOC136091618</fullName>
    </submittedName>
</protein>
<evidence type="ECO:0000256" key="4">
    <source>
        <dbReference type="ARBA" id="ARBA00023136"/>
    </source>
</evidence>
<feature type="transmembrane region" description="Helical" evidence="5">
    <location>
        <begin position="269"/>
        <end position="294"/>
    </location>
</feature>
<feature type="transmembrane region" description="Helical" evidence="5">
    <location>
        <begin position="135"/>
        <end position="160"/>
    </location>
</feature>
<feature type="transmembrane region" description="Helical" evidence="5">
    <location>
        <begin position="63"/>
        <end position="83"/>
    </location>
</feature>
<evidence type="ECO:0000256" key="5">
    <source>
        <dbReference type="SAM" id="Phobius"/>
    </source>
</evidence>
<accession>A0ABM4DLH6</accession>
<gene>
    <name evidence="8" type="primary">LOC136091618</name>
</gene>
<feature type="domain" description="G-protein coupled receptors family 1 profile" evidence="6">
    <location>
        <begin position="79"/>
        <end position="325"/>
    </location>
</feature>
<evidence type="ECO:0000256" key="1">
    <source>
        <dbReference type="ARBA" id="ARBA00004370"/>
    </source>
</evidence>
<dbReference type="InterPro" id="IPR017452">
    <property type="entry name" value="GPCR_Rhodpsn_7TM"/>
</dbReference>
<dbReference type="InterPro" id="IPR000276">
    <property type="entry name" value="GPCR_Rhodpsn"/>
</dbReference>
<evidence type="ECO:0000256" key="3">
    <source>
        <dbReference type="ARBA" id="ARBA00022989"/>
    </source>
</evidence>
<organism evidence="7 8">
    <name type="scientific">Hydra vulgaris</name>
    <name type="common">Hydra</name>
    <name type="synonym">Hydra attenuata</name>
    <dbReference type="NCBI Taxonomy" id="6087"/>
    <lineage>
        <taxon>Eukaryota</taxon>
        <taxon>Metazoa</taxon>
        <taxon>Cnidaria</taxon>
        <taxon>Hydrozoa</taxon>
        <taxon>Hydroidolina</taxon>
        <taxon>Anthoathecata</taxon>
        <taxon>Aplanulata</taxon>
        <taxon>Hydridae</taxon>
        <taxon>Hydra</taxon>
    </lineage>
</organism>
<keyword evidence="3 5" id="KW-1133">Transmembrane helix</keyword>
<dbReference type="CDD" id="cd00637">
    <property type="entry name" value="7tm_classA_rhodopsin-like"/>
    <property type="match status" value="1"/>
</dbReference>
<dbReference type="Proteomes" id="UP001652625">
    <property type="component" value="Chromosome 15"/>
</dbReference>
<keyword evidence="7" id="KW-1185">Reference proteome</keyword>
<feature type="transmembrane region" description="Helical" evidence="5">
    <location>
        <begin position="103"/>
        <end position="123"/>
    </location>
</feature>
<evidence type="ECO:0000259" key="6">
    <source>
        <dbReference type="PROSITE" id="PS50262"/>
    </source>
</evidence>
<feature type="transmembrane region" description="Helical" evidence="5">
    <location>
        <begin position="215"/>
        <end position="240"/>
    </location>
</feature>